<name>A0A0C9XGG1_9AGAR</name>
<dbReference type="AlphaFoldDB" id="A0A0C9XGG1"/>
<accession>A0A0C9XGG1</accession>
<evidence type="ECO:0000313" key="1">
    <source>
        <dbReference type="EMBL" id="KIK03976.1"/>
    </source>
</evidence>
<sequence length="88" mass="9952">MWSCLPARQSSLDKILVSPTAVAKISRLQVYDGIQFQRRKSLPIGRLQNVKERSCLSSLSRFSRNIQCKAQREDEVVVVARCATMLAN</sequence>
<proteinExistence type="predicted"/>
<protein>
    <submittedName>
        <fullName evidence="1">Uncharacterized protein</fullName>
    </submittedName>
</protein>
<dbReference type="Proteomes" id="UP000054477">
    <property type="component" value="Unassembled WGS sequence"/>
</dbReference>
<dbReference type="HOGENOM" id="CLU_2469457_0_0_1"/>
<keyword evidence="2" id="KW-1185">Reference proteome</keyword>
<evidence type="ECO:0000313" key="2">
    <source>
        <dbReference type="Proteomes" id="UP000054477"/>
    </source>
</evidence>
<dbReference type="EMBL" id="KN838574">
    <property type="protein sequence ID" value="KIK03976.1"/>
    <property type="molecule type" value="Genomic_DNA"/>
</dbReference>
<gene>
    <name evidence="1" type="ORF">K443DRAFT_442082</name>
</gene>
<reference evidence="2" key="2">
    <citation type="submission" date="2015-01" db="EMBL/GenBank/DDBJ databases">
        <title>Evolutionary Origins and Diversification of the Mycorrhizal Mutualists.</title>
        <authorList>
            <consortium name="DOE Joint Genome Institute"/>
            <consortium name="Mycorrhizal Genomics Consortium"/>
            <person name="Kohler A."/>
            <person name="Kuo A."/>
            <person name="Nagy L.G."/>
            <person name="Floudas D."/>
            <person name="Copeland A."/>
            <person name="Barry K.W."/>
            <person name="Cichocki N."/>
            <person name="Veneault-Fourrey C."/>
            <person name="LaButti K."/>
            <person name="Lindquist E.A."/>
            <person name="Lipzen A."/>
            <person name="Lundell T."/>
            <person name="Morin E."/>
            <person name="Murat C."/>
            <person name="Riley R."/>
            <person name="Ohm R."/>
            <person name="Sun H."/>
            <person name="Tunlid A."/>
            <person name="Henrissat B."/>
            <person name="Grigoriev I.V."/>
            <person name="Hibbett D.S."/>
            <person name="Martin F."/>
        </authorList>
    </citation>
    <scope>NUCLEOTIDE SEQUENCE [LARGE SCALE GENOMIC DNA]</scope>
    <source>
        <strain evidence="2">LaAM-08-1</strain>
    </source>
</reference>
<reference evidence="1 2" key="1">
    <citation type="submission" date="2014-04" db="EMBL/GenBank/DDBJ databases">
        <authorList>
            <consortium name="DOE Joint Genome Institute"/>
            <person name="Kuo A."/>
            <person name="Kohler A."/>
            <person name="Nagy L.G."/>
            <person name="Floudas D."/>
            <person name="Copeland A."/>
            <person name="Barry K.W."/>
            <person name="Cichocki N."/>
            <person name="Veneault-Fourrey C."/>
            <person name="LaButti K."/>
            <person name="Lindquist E.A."/>
            <person name="Lipzen A."/>
            <person name="Lundell T."/>
            <person name="Morin E."/>
            <person name="Murat C."/>
            <person name="Sun H."/>
            <person name="Tunlid A."/>
            <person name="Henrissat B."/>
            <person name="Grigoriev I.V."/>
            <person name="Hibbett D.S."/>
            <person name="Martin F."/>
            <person name="Nordberg H.P."/>
            <person name="Cantor M.N."/>
            <person name="Hua S.X."/>
        </authorList>
    </citation>
    <scope>NUCLEOTIDE SEQUENCE [LARGE SCALE GENOMIC DNA]</scope>
    <source>
        <strain evidence="1 2">LaAM-08-1</strain>
    </source>
</reference>
<organism evidence="1 2">
    <name type="scientific">Laccaria amethystina LaAM-08-1</name>
    <dbReference type="NCBI Taxonomy" id="1095629"/>
    <lineage>
        <taxon>Eukaryota</taxon>
        <taxon>Fungi</taxon>
        <taxon>Dikarya</taxon>
        <taxon>Basidiomycota</taxon>
        <taxon>Agaricomycotina</taxon>
        <taxon>Agaricomycetes</taxon>
        <taxon>Agaricomycetidae</taxon>
        <taxon>Agaricales</taxon>
        <taxon>Agaricineae</taxon>
        <taxon>Hydnangiaceae</taxon>
        <taxon>Laccaria</taxon>
    </lineage>
</organism>